<dbReference type="GeneID" id="20643233"/>
<evidence type="ECO:0000256" key="7">
    <source>
        <dbReference type="ARBA" id="ARBA00023242"/>
    </source>
</evidence>
<evidence type="ECO:0000256" key="8">
    <source>
        <dbReference type="ARBA" id="ARBA00023306"/>
    </source>
</evidence>
<keyword evidence="4" id="KW-0158">Chromosome</keyword>
<feature type="domain" description="Borealin C-terminal" evidence="12">
    <location>
        <begin position="201"/>
        <end position="303"/>
    </location>
</feature>
<keyword evidence="6" id="KW-0498">Mitosis</keyword>
<dbReference type="SMR" id="G4YQG2"/>
<evidence type="ECO:0000256" key="10">
    <source>
        <dbReference type="SAM" id="MobiDB-lite"/>
    </source>
</evidence>
<name>G4YQG2_PHYSP</name>
<dbReference type="AlphaFoldDB" id="G4YQG2"/>
<dbReference type="InterPro" id="IPR018867">
    <property type="entry name" value="Cell_div_borealin"/>
</dbReference>
<dbReference type="EMBL" id="JH159151">
    <property type="protein sequence ID" value="EGZ30086.1"/>
    <property type="molecule type" value="Genomic_DNA"/>
</dbReference>
<evidence type="ECO:0000259" key="11">
    <source>
        <dbReference type="Pfam" id="PF10444"/>
    </source>
</evidence>
<reference evidence="13 14" key="1">
    <citation type="journal article" date="2006" name="Science">
        <title>Phytophthora genome sequences uncover evolutionary origins and mechanisms of pathogenesis.</title>
        <authorList>
            <person name="Tyler B.M."/>
            <person name="Tripathy S."/>
            <person name="Zhang X."/>
            <person name="Dehal P."/>
            <person name="Jiang R.H."/>
            <person name="Aerts A."/>
            <person name="Arredondo F.D."/>
            <person name="Baxter L."/>
            <person name="Bensasson D."/>
            <person name="Beynon J.L."/>
            <person name="Chapman J."/>
            <person name="Damasceno C.M."/>
            <person name="Dorrance A.E."/>
            <person name="Dou D."/>
            <person name="Dickerman A.W."/>
            <person name="Dubchak I.L."/>
            <person name="Garbelotto M."/>
            <person name="Gijzen M."/>
            <person name="Gordon S.G."/>
            <person name="Govers F."/>
            <person name="Grunwald N.J."/>
            <person name="Huang W."/>
            <person name="Ivors K.L."/>
            <person name="Jones R.W."/>
            <person name="Kamoun S."/>
            <person name="Krampis K."/>
            <person name="Lamour K.H."/>
            <person name="Lee M.K."/>
            <person name="McDonald W.H."/>
            <person name="Medina M."/>
            <person name="Meijer H.J."/>
            <person name="Nordberg E.K."/>
            <person name="Maclean D.J."/>
            <person name="Ospina-Giraldo M.D."/>
            <person name="Morris P.F."/>
            <person name="Phuntumart V."/>
            <person name="Putnam N.H."/>
            <person name="Rash S."/>
            <person name="Rose J.K."/>
            <person name="Sakihama Y."/>
            <person name="Salamov A.A."/>
            <person name="Savidor A."/>
            <person name="Scheuring C.F."/>
            <person name="Smith B.M."/>
            <person name="Sobral B.W."/>
            <person name="Terry A."/>
            <person name="Torto-Alalibo T.A."/>
            <person name="Win J."/>
            <person name="Xu Z."/>
            <person name="Zhang H."/>
            <person name="Grigoriev I.V."/>
            <person name="Rokhsar D.S."/>
            <person name="Boore J.L."/>
        </authorList>
    </citation>
    <scope>NUCLEOTIDE SEQUENCE [LARGE SCALE GENOMIC DNA]</scope>
    <source>
        <strain evidence="13 14">P6497</strain>
    </source>
</reference>
<comment type="subcellular location">
    <subcellularLocation>
        <location evidence="2">Chromosome</location>
        <location evidence="2">Centromere</location>
    </subcellularLocation>
    <subcellularLocation>
        <location evidence="1">Nucleus</location>
    </subcellularLocation>
</comment>
<dbReference type="Gene3D" id="6.10.250.1900">
    <property type="match status" value="1"/>
</dbReference>
<dbReference type="InterPro" id="IPR018851">
    <property type="entry name" value="Borealin_N"/>
</dbReference>
<evidence type="ECO:0000256" key="4">
    <source>
        <dbReference type="ARBA" id="ARBA00022454"/>
    </source>
</evidence>
<feature type="region of interest" description="Disordered" evidence="10">
    <location>
        <begin position="1"/>
        <end position="36"/>
    </location>
</feature>
<dbReference type="Pfam" id="PF10444">
    <property type="entry name" value="Nbl1_Borealin_N"/>
    <property type="match status" value="1"/>
</dbReference>
<evidence type="ECO:0000256" key="6">
    <source>
        <dbReference type="ARBA" id="ARBA00022776"/>
    </source>
</evidence>
<sequence>MGSRQIGRTLRRPRRRSAVNGSASTRSAAGAGPLQVIGENTVVELTADDALPAPTLTSPSPQKQSKKTKKKKKRPRESALFQSEKKRKKRLDTLLDELETQVQEQCDQLIADAERHAQDLEMELKVQLLYLPEAVRQMPWKTFVEDFGGDLENVIHSLSQPSPPRTRSSMARHDIVAATPCSVADFEEKNDEDNQDSGNRRLSAFTTPMAKRAAGEVPRTVLRTARKGETTYSVRGSPIMPDTVAKAPAGSLVATFDGLEPTTCLRLDSERVLDLSRPEELSAESRGEATSKLKALQAKVAQLLRQIAR</sequence>
<evidence type="ECO:0000313" key="14">
    <source>
        <dbReference type="Proteomes" id="UP000002640"/>
    </source>
</evidence>
<dbReference type="GO" id="GO:0051301">
    <property type="term" value="P:cell division"/>
    <property type="evidence" value="ECO:0007669"/>
    <property type="project" value="UniProtKB-KW"/>
</dbReference>
<evidence type="ECO:0000256" key="9">
    <source>
        <dbReference type="ARBA" id="ARBA00023328"/>
    </source>
</evidence>
<keyword evidence="14" id="KW-1185">Reference proteome</keyword>
<dbReference type="PANTHER" id="PTHR16040:SF7">
    <property type="entry name" value="AUSTRALIN, ISOFORM A-RELATED"/>
    <property type="match status" value="1"/>
</dbReference>
<dbReference type="InterPro" id="IPR046466">
    <property type="entry name" value="Borealin_C"/>
</dbReference>
<dbReference type="PANTHER" id="PTHR16040">
    <property type="entry name" value="AUSTRALIN, ISOFORM A-RELATED"/>
    <property type="match status" value="1"/>
</dbReference>
<keyword evidence="5" id="KW-0132">Cell division</keyword>
<comment type="similarity">
    <text evidence="3">Belongs to the borealin family.</text>
</comment>
<evidence type="ECO:0000256" key="2">
    <source>
        <dbReference type="ARBA" id="ARBA00004584"/>
    </source>
</evidence>
<dbReference type="RefSeq" id="XP_009517361.1">
    <property type="nucleotide sequence ID" value="XM_009519066.1"/>
</dbReference>
<evidence type="ECO:0000256" key="5">
    <source>
        <dbReference type="ARBA" id="ARBA00022618"/>
    </source>
</evidence>
<evidence type="ECO:0000259" key="12">
    <source>
        <dbReference type="Pfam" id="PF10512"/>
    </source>
</evidence>
<feature type="region of interest" description="Disordered" evidence="10">
    <location>
        <begin position="48"/>
        <end position="86"/>
    </location>
</feature>
<gene>
    <name evidence="13" type="ORF">PHYSODRAFT_310153</name>
</gene>
<dbReference type="InParanoid" id="G4YQG2"/>
<dbReference type="OMA" id="QMPWKTF"/>
<feature type="compositionally biased region" description="Basic residues" evidence="10">
    <location>
        <begin position="64"/>
        <end position="75"/>
    </location>
</feature>
<evidence type="ECO:0000256" key="3">
    <source>
        <dbReference type="ARBA" id="ARBA00009914"/>
    </source>
</evidence>
<keyword evidence="7" id="KW-0539">Nucleus</keyword>
<evidence type="ECO:0000313" key="13">
    <source>
        <dbReference type="EMBL" id="EGZ30086.1"/>
    </source>
</evidence>
<organism evidence="13 14">
    <name type="scientific">Phytophthora sojae (strain P6497)</name>
    <name type="common">Soybean stem and root rot agent</name>
    <name type="synonym">Phytophthora megasperma f. sp. glycines</name>
    <dbReference type="NCBI Taxonomy" id="1094619"/>
    <lineage>
        <taxon>Eukaryota</taxon>
        <taxon>Sar</taxon>
        <taxon>Stramenopiles</taxon>
        <taxon>Oomycota</taxon>
        <taxon>Peronosporomycetes</taxon>
        <taxon>Peronosporales</taxon>
        <taxon>Peronosporaceae</taxon>
        <taxon>Phytophthora</taxon>
    </lineage>
</organism>
<evidence type="ECO:0000256" key="1">
    <source>
        <dbReference type="ARBA" id="ARBA00004123"/>
    </source>
</evidence>
<protein>
    <submittedName>
        <fullName evidence="13">Uncharacterized protein</fullName>
    </submittedName>
</protein>
<dbReference type="Proteomes" id="UP000002640">
    <property type="component" value="Unassembled WGS sequence"/>
</dbReference>
<dbReference type="KEGG" id="psoj:PHYSODRAFT_310153"/>
<feature type="domain" description="Borealin N-terminal" evidence="11">
    <location>
        <begin position="91"/>
        <end position="145"/>
    </location>
</feature>
<keyword evidence="8" id="KW-0131">Cell cycle</keyword>
<feature type="compositionally biased region" description="Low complexity" evidence="10">
    <location>
        <begin position="21"/>
        <end position="32"/>
    </location>
</feature>
<dbReference type="GO" id="GO:0000775">
    <property type="term" value="C:chromosome, centromeric region"/>
    <property type="evidence" value="ECO:0007669"/>
    <property type="project" value="UniProtKB-SubCell"/>
</dbReference>
<dbReference type="Pfam" id="PF10512">
    <property type="entry name" value="Borealin"/>
    <property type="match status" value="1"/>
</dbReference>
<accession>G4YQG2</accession>
<proteinExistence type="inferred from homology"/>
<dbReference type="GO" id="GO:0005634">
    <property type="term" value="C:nucleus"/>
    <property type="evidence" value="ECO:0007669"/>
    <property type="project" value="UniProtKB-SubCell"/>
</dbReference>
<keyword evidence="9" id="KW-0137">Centromere</keyword>